<dbReference type="InterPro" id="IPR001810">
    <property type="entry name" value="F-box_dom"/>
</dbReference>
<accession>A0AAN9U405</accession>
<name>A0AAN9U405_9HEMI</name>
<protein>
    <recommendedName>
        <fullName evidence="1">F-box domain-containing protein</fullName>
    </recommendedName>
</protein>
<proteinExistence type="predicted"/>
<organism evidence="2 3">
    <name type="scientific">Parthenolecanium corni</name>
    <dbReference type="NCBI Taxonomy" id="536013"/>
    <lineage>
        <taxon>Eukaryota</taxon>
        <taxon>Metazoa</taxon>
        <taxon>Ecdysozoa</taxon>
        <taxon>Arthropoda</taxon>
        <taxon>Hexapoda</taxon>
        <taxon>Insecta</taxon>
        <taxon>Pterygota</taxon>
        <taxon>Neoptera</taxon>
        <taxon>Paraneoptera</taxon>
        <taxon>Hemiptera</taxon>
        <taxon>Sternorrhyncha</taxon>
        <taxon>Coccoidea</taxon>
        <taxon>Coccidae</taxon>
        <taxon>Parthenolecanium</taxon>
    </lineage>
</organism>
<evidence type="ECO:0000259" key="1">
    <source>
        <dbReference type="SMART" id="SM00256"/>
    </source>
</evidence>
<gene>
    <name evidence="2" type="ORF">V9T40_005859</name>
</gene>
<dbReference type="Proteomes" id="UP001367676">
    <property type="component" value="Unassembled WGS sequence"/>
</dbReference>
<dbReference type="InterPro" id="IPR036047">
    <property type="entry name" value="F-box-like_dom_sf"/>
</dbReference>
<dbReference type="SUPFAM" id="SSF81383">
    <property type="entry name" value="F-box domain"/>
    <property type="match status" value="1"/>
</dbReference>
<sequence>MSSANRSRAVLPNLPEETWTEIFSYLSDLDDRKSFRSTCRHLYRACNRSRFQMDEEMVFRGYYHSHTAIHSLSNIPRKILNVKLIQAHLTGDSGDLILEFFRAKGPTVYSLSLDNCEIGPRVLRGIIEYCVNLQSISLIHANLISESIFTDFKSLVNDGIVRKDVTSFALIEDSYSTSLTNGRFLRFFDIFPNIKNLVVIVTIPKRTDYFRISYDGTAEHKFTLSSIQYQISKMRQQLENLTLHIKDPHSAENSSSILTELSEIQMENLKQLSLRWFENSNKRFCDPYLLLKFKHLTHFECDGDLLSYRFLRLLNNATELRIVIIKRRCSSAPFDLNKKLFQALVKSQLTTFKICLEEVHCDFRNIPIARSELDLDYSLLPNYTLKHVCILSDVRRCLSPLITKYFLSLEILLIQVVCVTTLHNIFKYQMHLHRLVLMNKRNSNLYADSSFFSLCSSSKPWSKKENGILNREFKNLTHFRMVDGQSFALIKSILSEFEFPKLKSLAITVRIDKSLTVNSNHYTNDIFQIIQKFTTLEYIYLDIESKTSLSFEQWLSMFGALPKLRHIYCLGYIIGSEPESQLLINFDDSEYRQLFRMYPSLRTIVHHNTKFVKDVVTNTVTRFSFWRDLDEIYEEDLPLYYSGSYCTNFT</sequence>
<dbReference type="InterPro" id="IPR032675">
    <property type="entry name" value="LRR_dom_sf"/>
</dbReference>
<evidence type="ECO:0000313" key="2">
    <source>
        <dbReference type="EMBL" id="KAK7604673.1"/>
    </source>
</evidence>
<dbReference type="EMBL" id="JBBCAQ010000003">
    <property type="protein sequence ID" value="KAK7604673.1"/>
    <property type="molecule type" value="Genomic_DNA"/>
</dbReference>
<feature type="domain" description="F-box" evidence="1">
    <location>
        <begin position="14"/>
        <end position="55"/>
    </location>
</feature>
<dbReference type="Gene3D" id="3.80.10.10">
    <property type="entry name" value="Ribonuclease Inhibitor"/>
    <property type="match status" value="1"/>
</dbReference>
<evidence type="ECO:0000313" key="3">
    <source>
        <dbReference type="Proteomes" id="UP001367676"/>
    </source>
</evidence>
<keyword evidence="3" id="KW-1185">Reference proteome</keyword>
<dbReference type="Pfam" id="PF12937">
    <property type="entry name" value="F-box-like"/>
    <property type="match status" value="1"/>
</dbReference>
<reference evidence="2 3" key="1">
    <citation type="submission" date="2024-03" db="EMBL/GenBank/DDBJ databases">
        <title>Adaptation during the transition from Ophiocordyceps entomopathogen to insect associate is accompanied by gene loss and intensified selection.</title>
        <authorList>
            <person name="Ward C.M."/>
            <person name="Onetto C.A."/>
            <person name="Borneman A.R."/>
        </authorList>
    </citation>
    <scope>NUCLEOTIDE SEQUENCE [LARGE SCALE GENOMIC DNA]</scope>
    <source>
        <strain evidence="2">AWRI1</strain>
        <tissue evidence="2">Single Adult Female</tissue>
    </source>
</reference>
<comment type="caution">
    <text evidence="2">The sequence shown here is derived from an EMBL/GenBank/DDBJ whole genome shotgun (WGS) entry which is preliminary data.</text>
</comment>
<dbReference type="SMART" id="SM00256">
    <property type="entry name" value="FBOX"/>
    <property type="match status" value="1"/>
</dbReference>
<dbReference type="AlphaFoldDB" id="A0AAN9U405"/>